<evidence type="ECO:0000313" key="2">
    <source>
        <dbReference type="EMBL" id="STZ57722.1"/>
    </source>
</evidence>
<protein>
    <submittedName>
        <fullName evidence="2">Sporulation/spore germination protein</fullName>
    </submittedName>
</protein>
<organism evidence="2 3">
    <name type="scientific">Mycolicibacterium tokaiense</name>
    <dbReference type="NCBI Taxonomy" id="39695"/>
    <lineage>
        <taxon>Bacteria</taxon>
        <taxon>Bacillati</taxon>
        <taxon>Actinomycetota</taxon>
        <taxon>Actinomycetes</taxon>
        <taxon>Mycobacteriales</taxon>
        <taxon>Mycobacteriaceae</taxon>
        <taxon>Mycolicibacterium</taxon>
    </lineage>
</organism>
<dbReference type="AlphaFoldDB" id="A0A378TA61"/>
<feature type="domain" description="Lipoprotein LpqB C-terminal" evidence="1">
    <location>
        <begin position="1"/>
        <end position="127"/>
    </location>
</feature>
<sequence length="128" mass="13210">MVIDGQVILAGVELLPGGEFALTYPRRLGFGLGDSVVSLSWRTGDDIVVSRNDSAHPVSFVNLDGVNSDGPSDDLRMPVTTVAASPAAVYVADRAGVIQLSASGTENQLAWRGVQPLLIAGAVPVLPG</sequence>
<dbReference type="InterPro" id="IPR018910">
    <property type="entry name" value="LpqB_C"/>
</dbReference>
<dbReference type="EMBL" id="UGQT01000001">
    <property type="protein sequence ID" value="STZ57722.1"/>
    <property type="molecule type" value="Genomic_DNA"/>
</dbReference>
<dbReference type="Pfam" id="PF10647">
    <property type="entry name" value="Gmad1"/>
    <property type="match status" value="1"/>
</dbReference>
<reference evidence="2 3" key="1">
    <citation type="submission" date="2018-06" db="EMBL/GenBank/DDBJ databases">
        <authorList>
            <consortium name="Pathogen Informatics"/>
            <person name="Doyle S."/>
        </authorList>
    </citation>
    <scope>NUCLEOTIDE SEQUENCE [LARGE SCALE GENOMIC DNA]</scope>
    <source>
        <strain evidence="2 3">NCTC10821</strain>
    </source>
</reference>
<proteinExistence type="predicted"/>
<accession>A0A378TA61</accession>
<evidence type="ECO:0000259" key="1">
    <source>
        <dbReference type="Pfam" id="PF10647"/>
    </source>
</evidence>
<keyword evidence="3" id="KW-1185">Reference proteome</keyword>
<evidence type="ECO:0000313" key="3">
    <source>
        <dbReference type="Proteomes" id="UP000254978"/>
    </source>
</evidence>
<name>A0A378TA61_9MYCO</name>
<gene>
    <name evidence="2" type="ORF">NCTC10821_01226</name>
</gene>
<dbReference type="Proteomes" id="UP000254978">
    <property type="component" value="Unassembled WGS sequence"/>
</dbReference>